<feature type="transmembrane region" description="Helical" evidence="1">
    <location>
        <begin position="6"/>
        <end position="26"/>
    </location>
</feature>
<accession>A0A7C5LEZ6</accession>
<evidence type="ECO:0000313" key="2">
    <source>
        <dbReference type="EMBL" id="HHK67923.1"/>
    </source>
</evidence>
<dbReference type="AlphaFoldDB" id="A0A7C5LEZ6"/>
<dbReference type="GO" id="GO:0043338">
    <property type="term" value="F:CDP-2,3-bis-(O-geranylgeranyl)-sn-glycerol synthase activity"/>
    <property type="evidence" value="ECO:0007669"/>
    <property type="project" value="UniProtKB-EC"/>
</dbReference>
<dbReference type="Pfam" id="PF01864">
    <property type="entry name" value="CarS-like"/>
    <property type="match status" value="1"/>
</dbReference>
<keyword evidence="2" id="KW-0548">Nucleotidyltransferase</keyword>
<dbReference type="InterPro" id="IPR032690">
    <property type="entry name" value="CarS"/>
</dbReference>
<keyword evidence="1" id="KW-1133">Transmembrane helix</keyword>
<feature type="transmembrane region" description="Helical" evidence="1">
    <location>
        <begin position="122"/>
        <end position="140"/>
    </location>
</feature>
<organism evidence="2">
    <name type="scientific">Caldiarchaeum subterraneum</name>
    <dbReference type="NCBI Taxonomy" id="311458"/>
    <lineage>
        <taxon>Archaea</taxon>
        <taxon>Nitrososphaerota</taxon>
        <taxon>Candidatus Caldarchaeales</taxon>
        <taxon>Candidatus Caldarchaeaceae</taxon>
        <taxon>Candidatus Caldarchaeum</taxon>
    </lineage>
</organism>
<dbReference type="EC" id="2.7.7.67" evidence="2"/>
<dbReference type="PANTHER" id="PTHR39650:SF1">
    <property type="entry name" value="CDP-ARCHAEOL SYNTHASE"/>
    <property type="match status" value="1"/>
</dbReference>
<dbReference type="NCBIfam" id="NF003114">
    <property type="entry name" value="PRK04032.1"/>
    <property type="match status" value="1"/>
</dbReference>
<keyword evidence="1" id="KW-0472">Membrane</keyword>
<dbReference type="EMBL" id="DRWN01000019">
    <property type="protein sequence ID" value="HHK67923.1"/>
    <property type="molecule type" value="Genomic_DNA"/>
</dbReference>
<name>A0A7C5LEZ6_CALS0</name>
<feature type="transmembrane region" description="Helical" evidence="1">
    <location>
        <begin position="85"/>
        <end position="102"/>
    </location>
</feature>
<dbReference type="PANTHER" id="PTHR39650">
    <property type="entry name" value="CDP-ARCHAEOL SYNTHASE"/>
    <property type="match status" value="1"/>
</dbReference>
<feature type="transmembrane region" description="Helical" evidence="1">
    <location>
        <begin position="55"/>
        <end position="73"/>
    </location>
</feature>
<gene>
    <name evidence="2" type="ORF">ENM11_02050</name>
</gene>
<keyword evidence="1" id="KW-0812">Transmembrane</keyword>
<proteinExistence type="predicted"/>
<protein>
    <submittedName>
        <fullName evidence="2">CDP-2,3-bis-(O-geranylgeranyl)-sn-glycerol synthase</fullName>
        <ecNumber evidence="2">2.7.7.67</ecNumber>
    </submittedName>
</protein>
<reference evidence="2" key="1">
    <citation type="journal article" date="2020" name="mSystems">
        <title>Genome- and Community-Level Interaction Insights into Carbon Utilization and Element Cycling Functions of Hydrothermarchaeota in Hydrothermal Sediment.</title>
        <authorList>
            <person name="Zhou Z."/>
            <person name="Liu Y."/>
            <person name="Xu W."/>
            <person name="Pan J."/>
            <person name="Luo Z.H."/>
            <person name="Li M."/>
        </authorList>
    </citation>
    <scope>NUCLEOTIDE SEQUENCE [LARGE SCALE GENOMIC DNA]</scope>
    <source>
        <strain evidence="2">SpSt-1056</strain>
    </source>
</reference>
<comment type="caution">
    <text evidence="2">The sequence shown here is derived from an EMBL/GenBank/DDBJ whole genome shotgun (WGS) entry which is preliminary data.</text>
</comment>
<sequence length="173" mass="18766">MDLQTFLLGLAYIFPAYVSNATPVVVSKMLKRLHPIDRGYVFVDGRRLFGDGKTFEGFVSGTVAGFAAGLLLSRALPWLLSLPEAFLLAVGALVGDVAGAFVKRRLGLQTGRPAPLLDQLGFLAVAFALVHSTLGLPAWLDPLTVLSLMAFTVFMHVGTNAVAYILRLKDRWY</sequence>
<feature type="transmembrane region" description="Helical" evidence="1">
    <location>
        <begin position="146"/>
        <end position="166"/>
    </location>
</feature>
<evidence type="ECO:0000256" key="1">
    <source>
        <dbReference type="SAM" id="Phobius"/>
    </source>
</evidence>
<keyword evidence="2" id="KW-0808">Transferase</keyword>